<dbReference type="Proteomes" id="UP000762676">
    <property type="component" value="Unassembled WGS sequence"/>
</dbReference>
<feature type="compositionally biased region" description="Gly residues" evidence="1">
    <location>
        <begin position="114"/>
        <end position="125"/>
    </location>
</feature>
<feature type="compositionally biased region" description="Low complexity" evidence="1">
    <location>
        <begin position="297"/>
        <end position="315"/>
    </location>
</feature>
<protein>
    <submittedName>
        <fullName evidence="2">Uncharacterized protein</fullName>
    </submittedName>
</protein>
<feature type="region of interest" description="Disordered" evidence="1">
    <location>
        <begin position="180"/>
        <end position="201"/>
    </location>
</feature>
<comment type="caution">
    <text evidence="2">The sequence shown here is derived from an EMBL/GenBank/DDBJ whole genome shotgun (WGS) entry which is preliminary data.</text>
</comment>
<reference evidence="2 3" key="1">
    <citation type="journal article" date="2021" name="Elife">
        <title>Chloroplast acquisition without the gene transfer in kleptoplastic sea slugs, Plakobranchus ocellatus.</title>
        <authorList>
            <person name="Maeda T."/>
            <person name="Takahashi S."/>
            <person name="Yoshida T."/>
            <person name="Shimamura S."/>
            <person name="Takaki Y."/>
            <person name="Nagai Y."/>
            <person name="Toyoda A."/>
            <person name="Suzuki Y."/>
            <person name="Arimoto A."/>
            <person name="Ishii H."/>
            <person name="Satoh N."/>
            <person name="Nishiyama T."/>
            <person name="Hasebe M."/>
            <person name="Maruyama T."/>
            <person name="Minagawa J."/>
            <person name="Obokata J."/>
            <person name="Shigenobu S."/>
        </authorList>
    </citation>
    <scope>NUCLEOTIDE SEQUENCE [LARGE SCALE GENOMIC DNA]</scope>
</reference>
<name>A0AAV4EJ38_9GAST</name>
<feature type="compositionally biased region" description="Gly residues" evidence="1">
    <location>
        <begin position="248"/>
        <end position="270"/>
    </location>
</feature>
<feature type="region of interest" description="Disordered" evidence="1">
    <location>
        <begin position="85"/>
        <end position="127"/>
    </location>
</feature>
<gene>
    <name evidence="2" type="ORF">ElyMa_005421100</name>
</gene>
<dbReference type="EMBL" id="BMAT01010806">
    <property type="protein sequence ID" value="GFR61032.1"/>
    <property type="molecule type" value="Genomic_DNA"/>
</dbReference>
<keyword evidence="3" id="KW-1185">Reference proteome</keyword>
<sequence>MYISVCLLRLRDADSIKTYQQRIQGDTRTQYQARGALSNAPPAPTRAAPPAGQYTSSSGSSLGQQANFRDTANGVSLGQFSVAGDTGTGGQLTGTGTDQEQMLSSGGTSFGQFSTGGNGGTGGQFVSGQFITREGNIGQGQLSVTGNGLGLVSQDQNLVTEKSSGASTFSAGGDGIGQFSLGGGEQISKGGESLGQFNSEVGSGLMSQGNGQFSQIVEGSNQFSQGLGNAGQFSQTVEGTGQFSQNLGGTGQFSQGSGGTGQFSQGLGGAGQYSQEEVKAGQFVSGSEISNQFLLDSGQMGSSSQSLSTGLGSPSASQNHLVSHQISGAGQSVVGGNGGQTSMLN</sequence>
<feature type="compositionally biased region" description="Polar residues" evidence="1">
    <location>
        <begin position="53"/>
        <end position="66"/>
    </location>
</feature>
<feature type="region of interest" description="Disordered" evidence="1">
    <location>
        <begin position="297"/>
        <end position="319"/>
    </location>
</feature>
<proteinExistence type="predicted"/>
<evidence type="ECO:0000256" key="1">
    <source>
        <dbReference type="SAM" id="MobiDB-lite"/>
    </source>
</evidence>
<evidence type="ECO:0000313" key="3">
    <source>
        <dbReference type="Proteomes" id="UP000762676"/>
    </source>
</evidence>
<dbReference type="AlphaFoldDB" id="A0AAV4EJ38"/>
<evidence type="ECO:0000313" key="2">
    <source>
        <dbReference type="EMBL" id="GFR61032.1"/>
    </source>
</evidence>
<feature type="region of interest" description="Disordered" evidence="1">
    <location>
        <begin position="240"/>
        <end position="270"/>
    </location>
</feature>
<organism evidence="2 3">
    <name type="scientific">Elysia marginata</name>
    <dbReference type="NCBI Taxonomy" id="1093978"/>
    <lineage>
        <taxon>Eukaryota</taxon>
        <taxon>Metazoa</taxon>
        <taxon>Spiralia</taxon>
        <taxon>Lophotrochozoa</taxon>
        <taxon>Mollusca</taxon>
        <taxon>Gastropoda</taxon>
        <taxon>Heterobranchia</taxon>
        <taxon>Euthyneura</taxon>
        <taxon>Panpulmonata</taxon>
        <taxon>Sacoglossa</taxon>
        <taxon>Placobranchoidea</taxon>
        <taxon>Plakobranchidae</taxon>
        <taxon>Elysia</taxon>
    </lineage>
</organism>
<feature type="region of interest" description="Disordered" evidence="1">
    <location>
        <begin position="36"/>
        <end position="66"/>
    </location>
</feature>
<feature type="compositionally biased region" description="Low complexity" evidence="1">
    <location>
        <begin position="94"/>
        <end position="113"/>
    </location>
</feature>
<accession>A0AAV4EJ38</accession>